<feature type="transmembrane region" description="Helical" evidence="1">
    <location>
        <begin position="71"/>
        <end position="96"/>
    </location>
</feature>
<dbReference type="Pfam" id="PF17319">
    <property type="entry name" value="DUF5362"/>
    <property type="match status" value="1"/>
</dbReference>
<evidence type="ECO:0000256" key="1">
    <source>
        <dbReference type="SAM" id="Phobius"/>
    </source>
</evidence>
<keyword evidence="1" id="KW-0472">Membrane</keyword>
<dbReference type="RefSeq" id="WP_341839397.1">
    <property type="nucleotide sequence ID" value="NZ_CP149792.1"/>
</dbReference>
<evidence type="ECO:0000313" key="3">
    <source>
        <dbReference type="Proteomes" id="UP001449657"/>
    </source>
</evidence>
<keyword evidence="1" id="KW-0812">Transmembrane</keyword>
<proteinExistence type="predicted"/>
<dbReference type="EMBL" id="CP150096">
    <property type="protein sequence ID" value="WZN44618.1"/>
    <property type="molecule type" value="Genomic_DNA"/>
</dbReference>
<gene>
    <name evidence="2" type="ORF">WJU22_17115</name>
</gene>
<feature type="transmembrane region" description="Helical" evidence="1">
    <location>
        <begin position="128"/>
        <end position="151"/>
    </location>
</feature>
<name>A0ABZ2YYW5_9BACT</name>
<organism evidence="2 3">
    <name type="scientific">Chitinophaga caseinilytica</name>
    <dbReference type="NCBI Taxonomy" id="2267521"/>
    <lineage>
        <taxon>Bacteria</taxon>
        <taxon>Pseudomonadati</taxon>
        <taxon>Bacteroidota</taxon>
        <taxon>Chitinophagia</taxon>
        <taxon>Chitinophagales</taxon>
        <taxon>Chitinophagaceae</taxon>
        <taxon>Chitinophaga</taxon>
    </lineage>
</organism>
<evidence type="ECO:0000313" key="2">
    <source>
        <dbReference type="EMBL" id="WZN44618.1"/>
    </source>
</evidence>
<keyword evidence="1" id="KW-1133">Transmembrane helix</keyword>
<sequence>MENQNLFDLHIDETSARFLKETAKWGRFLSILAFIVLGFYALCVLIMILVGQRASGPVMESAYGANPMSMMMATGTGLFFILLVVALMVIPVIYMYRFSTRLKVALENNDQHTLTESFSNLKSLFKFYGIYTIVVLAIMVLAFIGGIIAGASMMG</sequence>
<feature type="transmembrane region" description="Helical" evidence="1">
    <location>
        <begin position="28"/>
        <end position="50"/>
    </location>
</feature>
<dbReference type="Proteomes" id="UP001449657">
    <property type="component" value="Chromosome"/>
</dbReference>
<protein>
    <submittedName>
        <fullName evidence="2">DUF5362 family protein</fullName>
    </submittedName>
</protein>
<keyword evidence="3" id="KW-1185">Reference proteome</keyword>
<dbReference type="InterPro" id="IPR035287">
    <property type="entry name" value="DUF5362"/>
</dbReference>
<accession>A0ABZ2YYW5</accession>
<reference evidence="2 3" key="1">
    <citation type="submission" date="2024-03" db="EMBL/GenBank/DDBJ databases">
        <title>Chitinophaga caseinilytica sp. nov., a casein hydrolysing bacterium isolated from forest soil.</title>
        <authorList>
            <person name="Lee D.S."/>
            <person name="Han D.M."/>
            <person name="Baek J.H."/>
            <person name="Choi D.G."/>
            <person name="Jeon J.H."/>
            <person name="Jeon C.O."/>
        </authorList>
    </citation>
    <scope>NUCLEOTIDE SEQUENCE [LARGE SCALE GENOMIC DNA]</scope>
    <source>
        <strain evidence="2 3">KACC 19118</strain>
    </source>
</reference>